<keyword evidence="12" id="KW-1185">Reference proteome</keyword>
<feature type="domain" description="Chaplin" evidence="10">
    <location>
        <begin position="67"/>
        <end position="107"/>
    </location>
</feature>
<evidence type="ECO:0000256" key="2">
    <source>
        <dbReference type="ARBA" id="ARBA00022512"/>
    </source>
</evidence>
<dbReference type="AlphaFoldDB" id="A0A4Z0GB21"/>
<gene>
    <name evidence="11" type="ORF">E4099_27825</name>
</gene>
<keyword evidence="3" id="KW-0964">Secreted</keyword>
<keyword evidence="2" id="KW-0134">Cell wall</keyword>
<accession>A0A4Z0GB21</accession>
<comment type="subcellular location">
    <subcellularLocation>
        <location evidence="1">Secreted</location>
        <location evidence="1">Cell wall</location>
    </subcellularLocation>
</comment>
<reference evidence="11 12" key="1">
    <citation type="submission" date="2019-03" db="EMBL/GenBank/DDBJ databases">
        <authorList>
            <person name="Gonzalez-Pimentel J.L."/>
        </authorList>
    </citation>
    <scope>NUCLEOTIDE SEQUENCE [LARGE SCALE GENOMIC DNA]</scope>
    <source>
        <strain evidence="11 12">JCM 31289</strain>
    </source>
</reference>
<dbReference type="RefSeq" id="WP_135341885.1">
    <property type="nucleotide sequence ID" value="NZ_JBHLTX010000052.1"/>
</dbReference>
<dbReference type="InterPro" id="IPR005528">
    <property type="entry name" value="ChpA-H"/>
</dbReference>
<dbReference type="Pfam" id="PF03777">
    <property type="entry name" value="ChpA-C"/>
    <property type="match status" value="1"/>
</dbReference>
<evidence type="ECO:0000256" key="6">
    <source>
        <dbReference type="ARBA" id="ARBA00023087"/>
    </source>
</evidence>
<sequence length="108" mass="10888">MNRIVRAAGIAAAGCVLLVGSAGAADACGKGQQTRAGTKGTKSERVDDRRHHHHHHGAEAEGVAVGSPGVLSGDVVQVPIDIPVEICGDTINIIGVLNSAVHNVCVIG</sequence>
<dbReference type="PROSITE" id="PS51884">
    <property type="entry name" value="CHAPLIN"/>
    <property type="match status" value="1"/>
</dbReference>
<evidence type="ECO:0000256" key="3">
    <source>
        <dbReference type="ARBA" id="ARBA00022525"/>
    </source>
</evidence>
<evidence type="ECO:0000256" key="4">
    <source>
        <dbReference type="ARBA" id="ARBA00022729"/>
    </source>
</evidence>
<evidence type="ECO:0000256" key="9">
    <source>
        <dbReference type="SAM" id="SignalP"/>
    </source>
</evidence>
<keyword evidence="6 7" id="KW-0034">Amyloid</keyword>
<feature type="chain" id="PRO_5021343271" evidence="9">
    <location>
        <begin position="25"/>
        <end position="108"/>
    </location>
</feature>
<keyword evidence="5" id="KW-0130">Cell adhesion</keyword>
<feature type="signal peptide" evidence="9">
    <location>
        <begin position="1"/>
        <end position="24"/>
    </location>
</feature>
<organism evidence="11 12">
    <name type="scientific">Streptomyces palmae</name>
    <dbReference type="NCBI Taxonomy" id="1701085"/>
    <lineage>
        <taxon>Bacteria</taxon>
        <taxon>Bacillati</taxon>
        <taxon>Actinomycetota</taxon>
        <taxon>Actinomycetes</taxon>
        <taxon>Kitasatosporales</taxon>
        <taxon>Streptomycetaceae</taxon>
        <taxon>Streptomyces</taxon>
    </lineage>
</organism>
<evidence type="ECO:0000313" key="11">
    <source>
        <dbReference type="EMBL" id="TGA92436.1"/>
    </source>
</evidence>
<dbReference type="GO" id="GO:0007155">
    <property type="term" value="P:cell adhesion"/>
    <property type="evidence" value="ECO:0007669"/>
    <property type="project" value="UniProtKB-KW"/>
</dbReference>
<dbReference type="EMBL" id="SRID01000403">
    <property type="protein sequence ID" value="TGA92436.1"/>
    <property type="molecule type" value="Genomic_DNA"/>
</dbReference>
<evidence type="ECO:0000256" key="5">
    <source>
        <dbReference type="ARBA" id="ARBA00022889"/>
    </source>
</evidence>
<comment type="caution">
    <text evidence="11">The sequence shown here is derived from an EMBL/GenBank/DDBJ whole genome shotgun (WGS) entry which is preliminary data.</text>
</comment>
<proteinExistence type="predicted"/>
<name>A0A4Z0GB21_9ACTN</name>
<evidence type="ECO:0000313" key="12">
    <source>
        <dbReference type="Proteomes" id="UP000297948"/>
    </source>
</evidence>
<keyword evidence="4 9" id="KW-0732">Signal</keyword>
<dbReference type="Proteomes" id="UP000297948">
    <property type="component" value="Unassembled WGS sequence"/>
</dbReference>
<dbReference type="OrthoDB" id="3544424at2"/>
<evidence type="ECO:0000256" key="8">
    <source>
        <dbReference type="SAM" id="MobiDB-lite"/>
    </source>
</evidence>
<evidence type="ECO:0000259" key="10">
    <source>
        <dbReference type="PROSITE" id="PS51884"/>
    </source>
</evidence>
<protein>
    <submittedName>
        <fullName evidence="11">Chaplin</fullName>
    </submittedName>
</protein>
<evidence type="ECO:0000256" key="1">
    <source>
        <dbReference type="ARBA" id="ARBA00004191"/>
    </source>
</evidence>
<feature type="region of interest" description="Disordered" evidence="8">
    <location>
        <begin position="29"/>
        <end position="65"/>
    </location>
</feature>
<evidence type="ECO:0000256" key="7">
    <source>
        <dbReference type="PROSITE-ProRule" id="PRU01232"/>
    </source>
</evidence>